<dbReference type="Proteomes" id="UP000233551">
    <property type="component" value="Unassembled WGS sequence"/>
</dbReference>
<evidence type="ECO:0000313" key="1">
    <source>
        <dbReference type="EMBL" id="PKI60918.1"/>
    </source>
</evidence>
<keyword evidence="2" id="KW-1185">Reference proteome</keyword>
<dbReference type="AlphaFoldDB" id="A0A2I0JX66"/>
<organism evidence="1 2">
    <name type="scientific">Punica granatum</name>
    <name type="common">Pomegranate</name>
    <dbReference type="NCBI Taxonomy" id="22663"/>
    <lineage>
        <taxon>Eukaryota</taxon>
        <taxon>Viridiplantae</taxon>
        <taxon>Streptophyta</taxon>
        <taxon>Embryophyta</taxon>
        <taxon>Tracheophyta</taxon>
        <taxon>Spermatophyta</taxon>
        <taxon>Magnoliopsida</taxon>
        <taxon>eudicotyledons</taxon>
        <taxon>Gunneridae</taxon>
        <taxon>Pentapetalae</taxon>
        <taxon>rosids</taxon>
        <taxon>malvids</taxon>
        <taxon>Myrtales</taxon>
        <taxon>Lythraceae</taxon>
        <taxon>Punica</taxon>
    </lineage>
</organism>
<evidence type="ECO:0000313" key="2">
    <source>
        <dbReference type="Proteomes" id="UP000233551"/>
    </source>
</evidence>
<name>A0A2I0JX66_PUNGR</name>
<sequence>MLACPTPPNQRDWEVEDRLLSPDCLRFPVAPAVSPSLPLLSSFEQTTICYGLLSASLLRITAVGASHRYYMSARGSVGHGALSRLSSDLLFFIRGWRLRFVMVLLYDASPWCSSTTWVAELHCHGRRVPWCF</sequence>
<dbReference type="EMBL" id="PGOL01001098">
    <property type="protein sequence ID" value="PKI60918.1"/>
    <property type="molecule type" value="Genomic_DNA"/>
</dbReference>
<reference evidence="1 2" key="1">
    <citation type="submission" date="2017-11" db="EMBL/GenBank/DDBJ databases">
        <title>De-novo sequencing of pomegranate (Punica granatum L.) genome.</title>
        <authorList>
            <person name="Akparov Z."/>
            <person name="Amiraslanov A."/>
            <person name="Hajiyeva S."/>
            <person name="Abbasov M."/>
            <person name="Kaur K."/>
            <person name="Hamwieh A."/>
            <person name="Solovyev V."/>
            <person name="Salamov A."/>
            <person name="Braich B."/>
            <person name="Kosarev P."/>
            <person name="Mahmoud A."/>
            <person name="Hajiyev E."/>
            <person name="Babayeva S."/>
            <person name="Izzatullayeva V."/>
            <person name="Mammadov A."/>
            <person name="Mammadov A."/>
            <person name="Sharifova S."/>
            <person name="Ojaghi J."/>
            <person name="Eynullazada K."/>
            <person name="Bayramov B."/>
            <person name="Abdulazimova A."/>
            <person name="Shahmuradov I."/>
        </authorList>
    </citation>
    <scope>NUCLEOTIDE SEQUENCE [LARGE SCALE GENOMIC DNA]</scope>
    <source>
        <strain evidence="2">cv. AG2017</strain>
        <tissue evidence="1">Leaf</tissue>
    </source>
</reference>
<gene>
    <name evidence="1" type="ORF">CRG98_018695</name>
</gene>
<proteinExistence type="predicted"/>
<accession>A0A2I0JX66</accession>
<comment type="caution">
    <text evidence="1">The sequence shown here is derived from an EMBL/GenBank/DDBJ whole genome shotgun (WGS) entry which is preliminary data.</text>
</comment>
<protein>
    <submittedName>
        <fullName evidence="1">Uncharacterized protein</fullName>
    </submittedName>
</protein>